<dbReference type="PROSITE" id="PS51197">
    <property type="entry name" value="HTH_RRF2_2"/>
    <property type="match status" value="1"/>
</dbReference>
<proteinExistence type="predicted"/>
<dbReference type="InterPro" id="IPR036390">
    <property type="entry name" value="WH_DNA-bd_sf"/>
</dbReference>
<dbReference type="RefSeq" id="WP_318101350.1">
    <property type="nucleotide sequence ID" value="NZ_CP137573.1"/>
</dbReference>
<sequence length="155" mass="17098">MRISARTDYAVRAMAELARSPERPRKAEDVAGAQDIPVRFLFVVLSELRQARLVRSERGPDGGYALTRPPAEITLADVIRAMDGPLVSVRDLKLTGLAYEGAAAPLPDVWRAVRTSLRQVLEGTTLADLASGELPDLVRERAQTYNDDVRSYPPR</sequence>
<keyword evidence="3" id="KW-1185">Reference proteome</keyword>
<dbReference type="EMBL" id="CP137573">
    <property type="protein sequence ID" value="WOX20664.1"/>
    <property type="molecule type" value="Genomic_DNA"/>
</dbReference>
<evidence type="ECO:0000256" key="1">
    <source>
        <dbReference type="ARBA" id="ARBA00023125"/>
    </source>
</evidence>
<dbReference type="PROSITE" id="PS01332">
    <property type="entry name" value="HTH_RRF2_1"/>
    <property type="match status" value="1"/>
</dbReference>
<gene>
    <name evidence="2" type="ORF">R2D22_04365</name>
</gene>
<accession>A0ABZ0LMH8</accession>
<evidence type="ECO:0000313" key="3">
    <source>
        <dbReference type="Proteomes" id="UP001301731"/>
    </source>
</evidence>
<dbReference type="InterPro" id="IPR030489">
    <property type="entry name" value="TR_Rrf2-type_CS"/>
</dbReference>
<keyword evidence="1" id="KW-0238">DNA-binding</keyword>
<dbReference type="Proteomes" id="UP001301731">
    <property type="component" value="Chromosome"/>
</dbReference>
<dbReference type="InterPro" id="IPR000944">
    <property type="entry name" value="Tscrpt_reg_Rrf2"/>
</dbReference>
<dbReference type="SUPFAM" id="SSF46785">
    <property type="entry name" value="Winged helix' DNA-binding domain"/>
    <property type="match status" value="1"/>
</dbReference>
<evidence type="ECO:0000313" key="2">
    <source>
        <dbReference type="EMBL" id="WOX20664.1"/>
    </source>
</evidence>
<dbReference type="Pfam" id="PF02082">
    <property type="entry name" value="Rrf2"/>
    <property type="match status" value="1"/>
</dbReference>
<dbReference type="InterPro" id="IPR036388">
    <property type="entry name" value="WH-like_DNA-bd_sf"/>
</dbReference>
<dbReference type="PANTHER" id="PTHR33221">
    <property type="entry name" value="WINGED HELIX-TURN-HELIX TRANSCRIPTIONAL REGULATOR, RRF2 FAMILY"/>
    <property type="match status" value="1"/>
</dbReference>
<name>A0ABZ0LMH8_9ACTN</name>
<protein>
    <submittedName>
        <fullName evidence="2">Rrf2 family transcriptional regulator</fullName>
    </submittedName>
</protein>
<organism evidence="2 3">
    <name type="scientific">Streptomyces solicathayae</name>
    <dbReference type="NCBI Taxonomy" id="3081768"/>
    <lineage>
        <taxon>Bacteria</taxon>
        <taxon>Bacillati</taxon>
        <taxon>Actinomycetota</taxon>
        <taxon>Actinomycetes</taxon>
        <taxon>Kitasatosporales</taxon>
        <taxon>Streptomycetaceae</taxon>
        <taxon>Streptomyces</taxon>
    </lineage>
</organism>
<dbReference type="NCBIfam" id="TIGR00738">
    <property type="entry name" value="rrf2_super"/>
    <property type="match status" value="1"/>
</dbReference>
<dbReference type="PANTHER" id="PTHR33221:SF5">
    <property type="entry name" value="HTH-TYPE TRANSCRIPTIONAL REGULATOR ISCR"/>
    <property type="match status" value="1"/>
</dbReference>
<reference evidence="2 3" key="1">
    <citation type="submission" date="2023-10" db="EMBL/GenBank/DDBJ databases">
        <title>The genome sequence of Streptomyces sp. HUAS YS2.</title>
        <authorList>
            <person name="Mo P."/>
        </authorList>
    </citation>
    <scope>NUCLEOTIDE SEQUENCE [LARGE SCALE GENOMIC DNA]</scope>
    <source>
        <strain evidence="2 3">HUAS YS2</strain>
    </source>
</reference>
<dbReference type="Gene3D" id="1.10.10.10">
    <property type="entry name" value="Winged helix-like DNA-binding domain superfamily/Winged helix DNA-binding domain"/>
    <property type="match status" value="1"/>
</dbReference>